<keyword evidence="2" id="KW-1185">Reference proteome</keyword>
<gene>
    <name evidence="1" type="ORF">TAV2_LOCUS8294</name>
</gene>
<accession>A0AAU9RVV1</accession>
<sequence length="66" mass="7345">MEVRGKESSWFIVEEWSGSASTKLSRTATITASPSSIAIRRSGSRFNQVWRRILQAFVPEAISSCP</sequence>
<organism evidence="1 2">
    <name type="scientific">Thlaspi arvense</name>
    <name type="common">Field penny-cress</name>
    <dbReference type="NCBI Taxonomy" id="13288"/>
    <lineage>
        <taxon>Eukaryota</taxon>
        <taxon>Viridiplantae</taxon>
        <taxon>Streptophyta</taxon>
        <taxon>Embryophyta</taxon>
        <taxon>Tracheophyta</taxon>
        <taxon>Spermatophyta</taxon>
        <taxon>Magnoliopsida</taxon>
        <taxon>eudicotyledons</taxon>
        <taxon>Gunneridae</taxon>
        <taxon>Pentapetalae</taxon>
        <taxon>rosids</taxon>
        <taxon>malvids</taxon>
        <taxon>Brassicales</taxon>
        <taxon>Brassicaceae</taxon>
        <taxon>Thlaspideae</taxon>
        <taxon>Thlaspi</taxon>
    </lineage>
</organism>
<reference evidence="1 2" key="1">
    <citation type="submission" date="2022-03" db="EMBL/GenBank/DDBJ databases">
        <authorList>
            <person name="Nunn A."/>
            <person name="Chopra R."/>
            <person name="Nunn A."/>
            <person name="Contreras Garrido A."/>
        </authorList>
    </citation>
    <scope>NUCLEOTIDE SEQUENCE [LARGE SCALE GENOMIC DNA]</scope>
</reference>
<dbReference type="Proteomes" id="UP000836841">
    <property type="component" value="Unassembled WGS sequence"/>
</dbReference>
<comment type="caution">
    <text evidence="1">The sequence shown here is derived from an EMBL/GenBank/DDBJ whole genome shotgun (WGS) entry which is preliminary data.</text>
</comment>
<protein>
    <submittedName>
        <fullName evidence="1">Uncharacterized protein</fullName>
    </submittedName>
</protein>
<dbReference type="AlphaFoldDB" id="A0AAU9RVV1"/>
<proteinExistence type="predicted"/>
<evidence type="ECO:0000313" key="1">
    <source>
        <dbReference type="EMBL" id="CAH2049460.1"/>
    </source>
</evidence>
<name>A0AAU9RVV1_THLAR</name>
<dbReference type="EMBL" id="CAJVSB020000284">
    <property type="protein sequence ID" value="CAH2049460.1"/>
    <property type="molecule type" value="Genomic_DNA"/>
</dbReference>
<evidence type="ECO:0000313" key="2">
    <source>
        <dbReference type="Proteomes" id="UP000836841"/>
    </source>
</evidence>